<dbReference type="KEGG" id="pcor:KS4_30000"/>
<dbReference type="AlphaFoldDB" id="A0A517YXI1"/>
<dbReference type="RefSeq" id="WP_145079463.1">
    <property type="nucleotide sequence ID" value="NZ_CP036425.1"/>
</dbReference>
<proteinExistence type="predicted"/>
<dbReference type="OrthoDB" id="274778at2"/>
<name>A0A517YXI1_9BACT</name>
<feature type="region of interest" description="Disordered" evidence="1">
    <location>
        <begin position="370"/>
        <end position="393"/>
    </location>
</feature>
<evidence type="ECO:0000313" key="3">
    <source>
        <dbReference type="EMBL" id="QDU34923.1"/>
    </source>
</evidence>
<evidence type="ECO:0000256" key="2">
    <source>
        <dbReference type="SAM" id="Phobius"/>
    </source>
</evidence>
<gene>
    <name evidence="3" type="ORF">KS4_30000</name>
</gene>
<evidence type="ECO:0000313" key="4">
    <source>
        <dbReference type="Proteomes" id="UP000317369"/>
    </source>
</evidence>
<dbReference type="EMBL" id="CP036425">
    <property type="protein sequence ID" value="QDU34923.1"/>
    <property type="molecule type" value="Genomic_DNA"/>
</dbReference>
<organism evidence="3 4">
    <name type="scientific">Poriferisphaera corsica</name>
    <dbReference type="NCBI Taxonomy" id="2528020"/>
    <lineage>
        <taxon>Bacteria</taxon>
        <taxon>Pseudomonadati</taxon>
        <taxon>Planctomycetota</taxon>
        <taxon>Phycisphaerae</taxon>
        <taxon>Phycisphaerales</taxon>
        <taxon>Phycisphaeraceae</taxon>
        <taxon>Poriferisphaera</taxon>
    </lineage>
</organism>
<feature type="transmembrane region" description="Helical" evidence="2">
    <location>
        <begin position="98"/>
        <end position="122"/>
    </location>
</feature>
<protein>
    <submittedName>
        <fullName evidence="3">Colicin V production protein</fullName>
    </submittedName>
</protein>
<keyword evidence="2" id="KW-0472">Membrane</keyword>
<sequence length="557" mass="60216">MLLVLNILLIIFIIGMVYMWAVQGFFSALIHLSVTIVAGTLAFAMWEPVSGLLMAWKPAIAMSVGLLVPFGVLLLVLRMVMDKLIKKNMQFQQMISGIGGGACGLVSGVLTAGILVMGLGLLPTGYTTLGYQAWTATSGGKVVEDDAKLWVGVDEYAYNVFSFLSRGSFAPTLNRGVNLSTARPELPKMIVINRQSADERASLVARPQEVRVGKVYERPADNTGLSTAVELAIGESLNATGHRLVVVDTKWTQERSGGAYDGDDTFRVSASQVRLITSKGLYGPKAFSKAQGDQRIMTKFARRTDQAWGSDAEDTIAWVFVVPTNEAVKFMQVRNLRFELPKQNAWEEDVDVVAEAVGVLSEADAKAAADAAAEESSNEVGDREGTRSNASGNWVEVTNKLPRSVSKNFARNLSVQGSAITSGYAEVDQKGSVSSRTKIDTFYVPSHQAMIRIEMTPDRANSFFGQAMASASALGMVGVKDDKGSTMPAVGFVLQRGSHVTIAAKRIRSAKELPVNQMEEGDKLYVYFKVNRDRTIKELIVGGSSQDMNVVIPASGK</sequence>
<keyword evidence="2" id="KW-1133">Transmembrane helix</keyword>
<accession>A0A517YXI1</accession>
<feature type="transmembrane region" description="Helical" evidence="2">
    <location>
        <begin position="6"/>
        <end position="22"/>
    </location>
</feature>
<dbReference type="Proteomes" id="UP000317369">
    <property type="component" value="Chromosome"/>
</dbReference>
<reference evidence="3 4" key="1">
    <citation type="submission" date="2019-02" db="EMBL/GenBank/DDBJ databases">
        <title>Deep-cultivation of Planctomycetes and their phenomic and genomic characterization uncovers novel biology.</title>
        <authorList>
            <person name="Wiegand S."/>
            <person name="Jogler M."/>
            <person name="Boedeker C."/>
            <person name="Pinto D."/>
            <person name="Vollmers J."/>
            <person name="Rivas-Marin E."/>
            <person name="Kohn T."/>
            <person name="Peeters S.H."/>
            <person name="Heuer A."/>
            <person name="Rast P."/>
            <person name="Oberbeckmann S."/>
            <person name="Bunk B."/>
            <person name="Jeske O."/>
            <person name="Meyerdierks A."/>
            <person name="Storesund J.E."/>
            <person name="Kallscheuer N."/>
            <person name="Luecker S."/>
            <person name="Lage O.M."/>
            <person name="Pohl T."/>
            <person name="Merkel B.J."/>
            <person name="Hornburger P."/>
            <person name="Mueller R.-W."/>
            <person name="Bruemmer F."/>
            <person name="Labrenz M."/>
            <person name="Spormann A.M."/>
            <person name="Op den Camp H."/>
            <person name="Overmann J."/>
            <person name="Amann R."/>
            <person name="Jetten M.S.M."/>
            <person name="Mascher T."/>
            <person name="Medema M.H."/>
            <person name="Devos D.P."/>
            <person name="Kaster A.-K."/>
            <person name="Ovreas L."/>
            <person name="Rohde M."/>
            <person name="Galperin M.Y."/>
            <person name="Jogler C."/>
        </authorList>
    </citation>
    <scope>NUCLEOTIDE SEQUENCE [LARGE SCALE GENOMIC DNA]</scope>
    <source>
        <strain evidence="3 4">KS4</strain>
    </source>
</reference>
<keyword evidence="2" id="KW-0812">Transmembrane</keyword>
<evidence type="ECO:0000256" key="1">
    <source>
        <dbReference type="SAM" id="MobiDB-lite"/>
    </source>
</evidence>
<feature type="transmembrane region" description="Helical" evidence="2">
    <location>
        <begin position="58"/>
        <end position="77"/>
    </location>
</feature>
<feature type="transmembrane region" description="Helical" evidence="2">
    <location>
        <begin position="29"/>
        <end position="46"/>
    </location>
</feature>
<keyword evidence="4" id="KW-1185">Reference proteome</keyword>